<comment type="caution">
    <text evidence="2">The sequence shown here is derived from an EMBL/GenBank/DDBJ whole genome shotgun (WGS) entry which is preliminary data.</text>
</comment>
<dbReference type="Proteomes" id="UP001529510">
    <property type="component" value="Unassembled WGS sequence"/>
</dbReference>
<dbReference type="EMBL" id="JAMKFB020000015">
    <property type="protein sequence ID" value="KAL0173886.1"/>
    <property type="molecule type" value="Genomic_DNA"/>
</dbReference>
<feature type="region of interest" description="Disordered" evidence="1">
    <location>
        <begin position="1"/>
        <end position="35"/>
    </location>
</feature>
<evidence type="ECO:0000313" key="3">
    <source>
        <dbReference type="Proteomes" id="UP001529510"/>
    </source>
</evidence>
<feature type="region of interest" description="Disordered" evidence="1">
    <location>
        <begin position="208"/>
        <end position="236"/>
    </location>
</feature>
<protein>
    <submittedName>
        <fullName evidence="2">Uncharacterized protein</fullName>
    </submittedName>
</protein>
<proteinExistence type="predicted"/>
<sequence>KQRHNKLDLSENHEPLCKAPRSLDRSDPHNNNGPASIQQMLGIAVLESLTNPQLGTGNTHTKLAESPSKVAHEDPILPPRPRQRAATVVPEQNIAKNSHLNLAVSEPVARRQRPPSLHVLSPEKGEGKTTSDLSSHASSCPRTRLIKMTLINKDEGNLPSPSTPEADSPSVPGLASSDDNNNPNAGIVDAGAIDFFSAREKFLCLSQDSQPRSFSETTTHSRCTPPLDDSSEEAHE</sequence>
<feature type="region of interest" description="Disordered" evidence="1">
    <location>
        <begin position="55"/>
        <end position="85"/>
    </location>
</feature>
<feature type="compositionally biased region" description="Polar residues" evidence="1">
    <location>
        <begin position="130"/>
        <end position="141"/>
    </location>
</feature>
<feature type="non-terminal residue" evidence="2">
    <location>
        <position position="1"/>
    </location>
</feature>
<reference evidence="2 3" key="1">
    <citation type="submission" date="2024-05" db="EMBL/GenBank/DDBJ databases">
        <title>Genome sequencing and assembly of Indian major carp, Cirrhinus mrigala (Hamilton, 1822).</title>
        <authorList>
            <person name="Mohindra V."/>
            <person name="Chowdhury L.M."/>
            <person name="Lal K."/>
            <person name="Jena J.K."/>
        </authorList>
    </citation>
    <scope>NUCLEOTIDE SEQUENCE [LARGE SCALE GENOMIC DNA]</scope>
    <source>
        <strain evidence="2">CM1030</strain>
        <tissue evidence="2">Blood</tissue>
    </source>
</reference>
<feature type="region of interest" description="Disordered" evidence="1">
    <location>
        <begin position="98"/>
        <end position="188"/>
    </location>
</feature>
<feature type="compositionally biased region" description="Polar residues" evidence="1">
    <location>
        <begin position="208"/>
        <end position="222"/>
    </location>
</feature>
<organism evidence="2 3">
    <name type="scientific">Cirrhinus mrigala</name>
    <name type="common">Mrigala</name>
    <dbReference type="NCBI Taxonomy" id="683832"/>
    <lineage>
        <taxon>Eukaryota</taxon>
        <taxon>Metazoa</taxon>
        <taxon>Chordata</taxon>
        <taxon>Craniata</taxon>
        <taxon>Vertebrata</taxon>
        <taxon>Euteleostomi</taxon>
        <taxon>Actinopterygii</taxon>
        <taxon>Neopterygii</taxon>
        <taxon>Teleostei</taxon>
        <taxon>Ostariophysi</taxon>
        <taxon>Cypriniformes</taxon>
        <taxon>Cyprinidae</taxon>
        <taxon>Labeoninae</taxon>
        <taxon>Labeonini</taxon>
        <taxon>Cirrhinus</taxon>
    </lineage>
</organism>
<gene>
    <name evidence="2" type="ORF">M9458_029854</name>
</gene>
<feature type="non-terminal residue" evidence="2">
    <location>
        <position position="236"/>
    </location>
</feature>
<evidence type="ECO:0000256" key="1">
    <source>
        <dbReference type="SAM" id="MobiDB-lite"/>
    </source>
</evidence>
<evidence type="ECO:0000313" key="2">
    <source>
        <dbReference type="EMBL" id="KAL0173886.1"/>
    </source>
</evidence>
<keyword evidence="3" id="KW-1185">Reference proteome</keyword>
<name>A0ABD0PKF0_CIRMR</name>
<dbReference type="AlphaFoldDB" id="A0ABD0PKF0"/>
<feature type="compositionally biased region" description="Basic and acidic residues" evidence="1">
    <location>
        <begin position="1"/>
        <end position="28"/>
    </location>
</feature>
<accession>A0ABD0PKF0</accession>